<dbReference type="SUPFAM" id="SSF53756">
    <property type="entry name" value="UDP-Glycosyltransferase/glycogen phosphorylase"/>
    <property type="match status" value="1"/>
</dbReference>
<reference evidence="6" key="1">
    <citation type="journal article" date="2017" name="Plant J.">
        <title>The pomegranate (Punica granatum L.) genome and the genomics of punicalagin biosynthesis.</title>
        <authorList>
            <person name="Qin G."/>
            <person name="Xu C."/>
            <person name="Ming R."/>
            <person name="Tang H."/>
            <person name="Guyot R."/>
            <person name="Kramer E.M."/>
            <person name="Hu Y."/>
            <person name="Yi X."/>
            <person name="Qi Y."/>
            <person name="Xu X."/>
            <person name="Gao Z."/>
            <person name="Pan H."/>
            <person name="Jian J."/>
            <person name="Tian Y."/>
            <person name="Yue Z."/>
            <person name="Xu Y."/>
        </authorList>
    </citation>
    <scope>NUCLEOTIDE SEQUENCE [LARGE SCALE GENOMIC DNA]</scope>
    <source>
        <strain evidence="6">cv. Dabenzi</strain>
    </source>
</reference>
<dbReference type="GeneID" id="116204888"/>
<evidence type="ECO:0000313" key="7">
    <source>
        <dbReference type="Proteomes" id="UP000515151"/>
    </source>
</evidence>
<feature type="region of interest" description="Disordered" evidence="2">
    <location>
        <begin position="967"/>
        <end position="1015"/>
    </location>
</feature>
<dbReference type="OrthoDB" id="1592604at2759"/>
<evidence type="ECO:0000313" key="5">
    <source>
        <dbReference type="EMBL" id="OWM88165.1"/>
    </source>
</evidence>
<dbReference type="EMBL" id="MTKT01000797">
    <property type="protein sequence ID" value="OWM88165.1"/>
    <property type="molecule type" value="Genomic_DNA"/>
</dbReference>
<dbReference type="AlphaFoldDB" id="A0A218XSL3"/>
<feature type="domain" description="Glycosyl transferase family 1" evidence="4">
    <location>
        <begin position="308"/>
        <end position="475"/>
    </location>
</feature>
<name>A0A218XSL3_PUNGR</name>
<feature type="compositionally biased region" description="Basic residues" evidence="2">
    <location>
        <begin position="985"/>
        <end position="994"/>
    </location>
</feature>
<organism evidence="5 6">
    <name type="scientific">Punica granatum</name>
    <name type="common">Pomegranate</name>
    <dbReference type="NCBI Taxonomy" id="22663"/>
    <lineage>
        <taxon>Eukaryota</taxon>
        <taxon>Viridiplantae</taxon>
        <taxon>Streptophyta</taxon>
        <taxon>Embryophyta</taxon>
        <taxon>Tracheophyta</taxon>
        <taxon>Spermatophyta</taxon>
        <taxon>Magnoliopsida</taxon>
        <taxon>eudicotyledons</taxon>
        <taxon>Gunneridae</taxon>
        <taxon>Pentapetalae</taxon>
        <taxon>rosids</taxon>
        <taxon>malvids</taxon>
        <taxon>Myrtales</taxon>
        <taxon>Lythraceae</taxon>
        <taxon>Punica</taxon>
    </lineage>
</organism>
<keyword evidence="7" id="KW-1185">Reference proteome</keyword>
<dbReference type="CDD" id="cd03801">
    <property type="entry name" value="GT4_PimA-like"/>
    <property type="match status" value="1"/>
</dbReference>
<reference evidence="8" key="4">
    <citation type="submission" date="2025-04" db="UniProtKB">
        <authorList>
            <consortium name="RefSeq"/>
        </authorList>
    </citation>
    <scope>IDENTIFICATION</scope>
    <source>
        <tissue evidence="8">Leaf</tissue>
    </source>
</reference>
<dbReference type="Gene3D" id="3.40.50.2000">
    <property type="entry name" value="Glycogen Phosphorylase B"/>
    <property type="match status" value="1"/>
</dbReference>
<evidence type="ECO:0000313" key="6">
    <source>
        <dbReference type="Proteomes" id="UP000197138"/>
    </source>
</evidence>
<dbReference type="GO" id="GO:0016757">
    <property type="term" value="F:glycosyltransferase activity"/>
    <property type="evidence" value="ECO:0007669"/>
    <property type="project" value="UniProtKB-KW"/>
</dbReference>
<evidence type="ECO:0000256" key="1">
    <source>
        <dbReference type="ARBA" id="ARBA00022676"/>
    </source>
</evidence>
<dbReference type="Proteomes" id="UP000197138">
    <property type="component" value="Unassembled WGS sequence"/>
</dbReference>
<dbReference type="PANTHER" id="PTHR46635">
    <property type="entry name" value="GLYCOSYL TRANSFERASE FAMILY 1 PROTEIN"/>
    <property type="match status" value="1"/>
</dbReference>
<sequence length="1015" mass="116350">MGCLEAGIPPVKRDPLLRSPSVSSTARSRPRSKFARFRLDYLQWVCSVAVFLFFVVLFTMFLPGLKDMNVNPRDLVFLREKIGGLDFGEDVIRFEPSKLVHRFQREAVELKRFSAFNVTLRRFHYRKPQLALVFADLLLDQQQILMVTVGTALRELGYEIQVYSLKGGPAYDVWNNLGVPVTIIQSVDTKNIGIDWLNFDGIVVNSLQAKGVLSCFLQEPFKSLPLLWTINDAALAVRLREYNSSGQQELLNSWKKIFNRATAVVFPNYALPMVFSTFDSGNFFVVPGSPAEALEVDSVVALNEGKPREENGLGSKDFVITIVGSRFFYKGLWLEHALVLKAIQPLLLDCNNDPTSRLRVLIFCGTSSSNYSVAVEAIAQNLKYPGGTVEHKSVDDNVDRFLSEADLVVYGSFLEEKSFPEILVKAMCFGKPIIAPKLSMISKYVDDRVNGFLFPKDNVKALRQIIKQLVSKGKLSSLAQDVALHAKVTARDFMVSDAVEGYAWLLQTVLRLPSEVARPKSIGDLPSEFKKKWMWDMFVTGAGPIYQNSTSGSFSFLDTVEVEWNQTHRESSGMTAGEEPFVYSIWEDQKSTELAAARKKREDDELKDRTDQSHGTWEDVYRSAKRADRAKSDLRERDERELERTGQPLCIYEPFLGEGTWPFLHVTSLYRGIGLSTKGRRPGGDDIDGPSRLLILNDPYYRDVLGDYGAYFGISNRIDRIHKNAWIGFQSWRATARKASLSTVAETALLNSIQSKKYGDALYFWVRMDKDQRNPMQQEFWSFCDSVNAGNCKFAFSEALKRMYGFKHDLTNLPPMPSDGGTWSVMQSWALPTKSFLEFTMFSRMFVDALDAQMYNEHHRTGHCYLSFSKDKHCYSRVLELLVNVWAYHSARRMVSVDPQSGLMQEQHRLQKRKGQMWIKWFSYATLKSMDEDYAEEFDSDSPKRRWLWPSTGEVFWQGVLERERSQRHKQKERRKQQSREKIERIKRRQRQKALGKYIKPPPEEMENSNSTRIL</sequence>
<reference evidence="5" key="2">
    <citation type="submission" date="2017-06" db="EMBL/GenBank/DDBJ databases">
        <title>The pomegranate genome and the genomics of punicalagin biosynthesis.</title>
        <authorList>
            <person name="Xu C."/>
        </authorList>
    </citation>
    <scope>NUCLEOTIDE SEQUENCE [LARGE SCALE GENOMIC DNA]</scope>
    <source>
        <tissue evidence="5">Fresh leaf</tissue>
    </source>
</reference>
<gene>
    <name evidence="8" type="primary">LOC116204888</name>
    <name evidence="5" type="ORF">CDL15_Pgr003577</name>
</gene>
<keyword evidence="3" id="KW-0472">Membrane</keyword>
<evidence type="ECO:0000259" key="4">
    <source>
        <dbReference type="Pfam" id="PF00534"/>
    </source>
</evidence>
<dbReference type="Proteomes" id="UP000515151">
    <property type="component" value="Chromosome 4"/>
</dbReference>
<keyword evidence="3" id="KW-1133">Transmembrane helix</keyword>
<dbReference type="PANTHER" id="PTHR46635:SF1">
    <property type="entry name" value="GLYCOSYL TRANSFERASE FAMILY 1 PROTEIN"/>
    <property type="match status" value="1"/>
</dbReference>
<accession>A0A218XSL3</accession>
<dbReference type="RefSeq" id="XP_031393101.1">
    <property type="nucleotide sequence ID" value="XM_031537241.1"/>
</dbReference>
<evidence type="ECO:0000313" key="8">
    <source>
        <dbReference type="RefSeq" id="XP_031393101.1"/>
    </source>
</evidence>
<dbReference type="InterPro" id="IPR001296">
    <property type="entry name" value="Glyco_trans_1"/>
</dbReference>
<keyword evidence="3" id="KW-0812">Transmembrane</keyword>
<evidence type="ECO:0000256" key="2">
    <source>
        <dbReference type="SAM" id="MobiDB-lite"/>
    </source>
</evidence>
<protein>
    <submittedName>
        <fullName evidence="8">Uncharacterized protein LOC116204888 isoform X1</fullName>
    </submittedName>
</protein>
<keyword evidence="1" id="KW-0808">Transferase</keyword>
<proteinExistence type="predicted"/>
<feature type="transmembrane region" description="Helical" evidence="3">
    <location>
        <begin position="41"/>
        <end position="62"/>
    </location>
</feature>
<reference evidence="7" key="3">
    <citation type="journal article" date="2020" name="Plant Biotechnol. J.">
        <title>The pomegranate (Punica granatum L.) draft genome dissects genetic divergence between soft- and hard-seeded cultivars.</title>
        <authorList>
            <person name="Luo X."/>
            <person name="Li H."/>
            <person name="Wu Z."/>
            <person name="Yao W."/>
            <person name="Zhao P."/>
            <person name="Cao D."/>
            <person name="Yu H."/>
            <person name="Li K."/>
            <person name="Poudel K."/>
            <person name="Zhao D."/>
            <person name="Zhang F."/>
            <person name="Xia X."/>
            <person name="Chen L."/>
            <person name="Wang Q."/>
            <person name="Jing D."/>
            <person name="Cao S."/>
        </authorList>
    </citation>
    <scope>NUCLEOTIDE SEQUENCE [LARGE SCALE GENOMIC DNA]</scope>
</reference>
<keyword evidence="1" id="KW-0328">Glycosyltransferase</keyword>
<dbReference type="Pfam" id="PF00534">
    <property type="entry name" value="Glycos_transf_1"/>
    <property type="match status" value="1"/>
</dbReference>
<evidence type="ECO:0000256" key="3">
    <source>
        <dbReference type="SAM" id="Phobius"/>
    </source>
</evidence>